<feature type="domain" description="Wings apart-like protein C-terminal" evidence="2">
    <location>
        <begin position="234"/>
        <end position="316"/>
    </location>
</feature>
<feature type="compositionally biased region" description="Polar residues" evidence="1">
    <location>
        <begin position="187"/>
        <end position="203"/>
    </location>
</feature>
<dbReference type="Pfam" id="PF07814">
    <property type="entry name" value="WAPL"/>
    <property type="match status" value="1"/>
</dbReference>
<dbReference type="Proteomes" id="UP000769157">
    <property type="component" value="Unassembled WGS sequence"/>
</dbReference>
<dbReference type="EMBL" id="JAEUBE010000327">
    <property type="protein sequence ID" value="KAH3664249.1"/>
    <property type="molecule type" value="Genomic_DNA"/>
</dbReference>
<reference evidence="3" key="2">
    <citation type="submission" date="2021-01" db="EMBL/GenBank/DDBJ databases">
        <authorList>
            <person name="Schikora-Tamarit M.A."/>
        </authorList>
    </citation>
    <scope>NUCLEOTIDE SEQUENCE</scope>
    <source>
        <strain evidence="3">CBS6075</strain>
    </source>
</reference>
<evidence type="ECO:0000313" key="3">
    <source>
        <dbReference type="EMBL" id="KAH3664249.1"/>
    </source>
</evidence>
<dbReference type="Gene3D" id="1.25.10.10">
    <property type="entry name" value="Leucine-rich Repeat Variant"/>
    <property type="match status" value="1"/>
</dbReference>
<accession>A0A9P8T3J3</accession>
<evidence type="ECO:0000259" key="2">
    <source>
        <dbReference type="Pfam" id="PF07814"/>
    </source>
</evidence>
<evidence type="ECO:0000256" key="1">
    <source>
        <dbReference type="SAM" id="MobiDB-lite"/>
    </source>
</evidence>
<evidence type="ECO:0000313" key="4">
    <source>
        <dbReference type="Proteomes" id="UP000769157"/>
    </source>
</evidence>
<comment type="caution">
    <text evidence="3">The sequence shown here is derived from an EMBL/GenBank/DDBJ whole genome shotgun (WGS) entry which is preliminary data.</text>
</comment>
<proteinExistence type="predicted"/>
<dbReference type="AlphaFoldDB" id="A0A9P8T3J3"/>
<gene>
    <name evidence="3" type="ORF">OGAPHI_004601</name>
</gene>
<dbReference type="GeneID" id="70236566"/>
<reference evidence="3" key="1">
    <citation type="journal article" date="2021" name="Open Biol.">
        <title>Shared evolutionary footprints suggest mitochondrial oxidative damage underlies multiple complex I losses in fungi.</title>
        <authorList>
            <person name="Schikora-Tamarit M.A."/>
            <person name="Marcet-Houben M."/>
            <person name="Nosek J."/>
            <person name="Gabaldon T."/>
        </authorList>
    </citation>
    <scope>NUCLEOTIDE SEQUENCE</scope>
    <source>
        <strain evidence="3">CBS6075</strain>
    </source>
</reference>
<keyword evidence="4" id="KW-1185">Reference proteome</keyword>
<protein>
    <recommendedName>
        <fullName evidence="2">Wings apart-like protein C-terminal domain-containing protein</fullName>
    </recommendedName>
</protein>
<sequence length="580" mass="65719">MYGKRRKQVELSPTRHEIAAEKRDEGQNKRQTVAAQEPSVFDFVDEIEDRPRIPRSPRRRVFNKVDIPKVRALEADDYLAEAPKDMRPRWSSKSAVKTEKPRPVPVKKAEILRPLEVQPVREKPSVETAGSEILSDLFDGLDSSPTRSTLDIKNLRSSDSIETPVDETVLEFEIVPHIEVHTKEEPQVTTPSKSPSSSRNYGSFRSFRAGEDLNEETDQQANESVSSNLQPSIDLQMAGNNSKFDQEIQFIIEIVGSSKSSLSSKRNALLELATKTITHPKFSDRLRSLDTSKLIEGVIQEGYDMIMVCAWVFLRLDAPAEPVRTIMELLLPNNDNLASTLQQSPKLGKIDRLALDDWTVHLDHHTPNRLALVYLLHQSYEFLIQVCNQTILVHIMESFDPQQIHSIQLVELLVDQVRSYPQFHRVVQIVKNSIIGKSDGLSVHMRLAIILTSDEQNNTFNEDLVVPLLELVRKSGVLKGDIGSEEDQQNSLFALGLLLNLQQHIQWPPSSKPLFKELLDSLQIENDAQNATRVHAIGYFCLLIDTVTETTKKGLEMFNNAVGDNEFLRTKIDTKIKQKC</sequence>
<name>A0A9P8T3J3_9ASCO</name>
<dbReference type="InterPro" id="IPR011989">
    <property type="entry name" value="ARM-like"/>
</dbReference>
<feature type="region of interest" description="Disordered" evidence="1">
    <location>
        <begin position="1"/>
        <end position="37"/>
    </location>
</feature>
<dbReference type="RefSeq" id="XP_046060521.1">
    <property type="nucleotide sequence ID" value="XM_046205697.1"/>
</dbReference>
<feature type="compositionally biased region" description="Basic and acidic residues" evidence="1">
    <location>
        <begin position="13"/>
        <end position="28"/>
    </location>
</feature>
<organism evidence="3 4">
    <name type="scientific">Ogataea philodendri</name>
    <dbReference type="NCBI Taxonomy" id="1378263"/>
    <lineage>
        <taxon>Eukaryota</taxon>
        <taxon>Fungi</taxon>
        <taxon>Dikarya</taxon>
        <taxon>Ascomycota</taxon>
        <taxon>Saccharomycotina</taxon>
        <taxon>Pichiomycetes</taxon>
        <taxon>Pichiales</taxon>
        <taxon>Pichiaceae</taxon>
        <taxon>Ogataea</taxon>
    </lineage>
</organism>
<dbReference type="InterPro" id="IPR022771">
    <property type="entry name" value="WAPL_C"/>
</dbReference>
<dbReference type="OrthoDB" id="3996479at2759"/>
<feature type="region of interest" description="Disordered" evidence="1">
    <location>
        <begin position="181"/>
        <end position="204"/>
    </location>
</feature>